<dbReference type="Proteomes" id="UP001151760">
    <property type="component" value="Unassembled WGS sequence"/>
</dbReference>
<name>A0ABQ5C748_9ASTR</name>
<protein>
    <submittedName>
        <fullName evidence="1">DNA-directed DNA polymerase</fullName>
    </submittedName>
</protein>
<comment type="caution">
    <text evidence="1">The sequence shown here is derived from an EMBL/GenBank/DDBJ whole genome shotgun (WGS) entry which is preliminary data.</text>
</comment>
<reference evidence="1" key="1">
    <citation type="journal article" date="2022" name="Int. J. Mol. Sci.">
        <title>Draft Genome of Tanacetum Coccineum: Genomic Comparison of Closely Related Tanacetum-Family Plants.</title>
        <authorList>
            <person name="Yamashiro T."/>
            <person name="Shiraishi A."/>
            <person name="Nakayama K."/>
            <person name="Satake H."/>
        </authorList>
    </citation>
    <scope>NUCLEOTIDE SEQUENCE</scope>
</reference>
<keyword evidence="2" id="KW-1185">Reference proteome</keyword>
<dbReference type="InterPro" id="IPR043502">
    <property type="entry name" value="DNA/RNA_pol_sf"/>
</dbReference>
<dbReference type="Gene3D" id="2.40.70.10">
    <property type="entry name" value="Acid Proteases"/>
    <property type="match status" value="1"/>
</dbReference>
<proteinExistence type="predicted"/>
<evidence type="ECO:0000313" key="2">
    <source>
        <dbReference type="Proteomes" id="UP001151760"/>
    </source>
</evidence>
<organism evidence="1 2">
    <name type="scientific">Tanacetum coccineum</name>
    <dbReference type="NCBI Taxonomy" id="301880"/>
    <lineage>
        <taxon>Eukaryota</taxon>
        <taxon>Viridiplantae</taxon>
        <taxon>Streptophyta</taxon>
        <taxon>Embryophyta</taxon>
        <taxon>Tracheophyta</taxon>
        <taxon>Spermatophyta</taxon>
        <taxon>Magnoliopsida</taxon>
        <taxon>eudicotyledons</taxon>
        <taxon>Gunneridae</taxon>
        <taxon>Pentapetalae</taxon>
        <taxon>asterids</taxon>
        <taxon>campanulids</taxon>
        <taxon>Asterales</taxon>
        <taxon>Asteraceae</taxon>
        <taxon>Asteroideae</taxon>
        <taxon>Anthemideae</taxon>
        <taxon>Anthemidinae</taxon>
        <taxon>Tanacetum</taxon>
    </lineage>
</organism>
<dbReference type="CDD" id="cd00303">
    <property type="entry name" value="retropepsin_like"/>
    <property type="match status" value="1"/>
</dbReference>
<keyword evidence="1" id="KW-0239">DNA-directed DNA polymerase</keyword>
<dbReference type="InterPro" id="IPR021109">
    <property type="entry name" value="Peptidase_aspartic_dom_sf"/>
</dbReference>
<keyword evidence="1" id="KW-0548">Nucleotidyltransferase</keyword>
<accession>A0ABQ5C748</accession>
<dbReference type="SUPFAM" id="SSF56672">
    <property type="entry name" value="DNA/RNA polymerases"/>
    <property type="match status" value="1"/>
</dbReference>
<evidence type="ECO:0000313" key="1">
    <source>
        <dbReference type="EMBL" id="GJT21947.1"/>
    </source>
</evidence>
<reference evidence="1" key="2">
    <citation type="submission" date="2022-01" db="EMBL/GenBank/DDBJ databases">
        <authorList>
            <person name="Yamashiro T."/>
            <person name="Shiraishi A."/>
            <person name="Satake H."/>
            <person name="Nakayama K."/>
        </authorList>
    </citation>
    <scope>NUCLEOTIDE SEQUENCE</scope>
</reference>
<dbReference type="GO" id="GO:0003887">
    <property type="term" value="F:DNA-directed DNA polymerase activity"/>
    <property type="evidence" value="ECO:0007669"/>
    <property type="project" value="UniProtKB-KW"/>
</dbReference>
<gene>
    <name evidence="1" type="ORF">Tco_0891884</name>
</gene>
<keyword evidence="1" id="KW-0808">Transferase</keyword>
<dbReference type="Gene3D" id="3.10.10.10">
    <property type="entry name" value="HIV Type 1 Reverse Transcriptase, subunit A, domain 1"/>
    <property type="match status" value="1"/>
</dbReference>
<dbReference type="PANTHER" id="PTHR33067:SF35">
    <property type="entry name" value="ASPARTIC PEPTIDASE DDI1-TYPE DOMAIN-CONTAINING PROTEIN"/>
    <property type="match status" value="1"/>
</dbReference>
<dbReference type="PANTHER" id="PTHR33067">
    <property type="entry name" value="RNA-DIRECTED DNA POLYMERASE-RELATED"/>
    <property type="match status" value="1"/>
</dbReference>
<sequence length="279" mass="32147">MSIQLANRSVKYPIGVCENKLVKINKFIFPVDFVVLEMDLDELVPIILGRPFIATAHAVIDVHEGKLSLRVRNETITFNIGKSLRSKYSHDDYLYCVDHTAKLVREQWVDTVDHDGKWVEAEEDQNPEEVRAVSFYPKLEPIEPLEWKTPENRLKPLMVEPPKLELKELPKHLEYAFLQGDDQLPVVISSALSSLEKTKLLEVLKNHKRAITWSIEDIKGIDSSFYTHKILMEDEFKSTIQPQRRVNPNIKEVVKKEIVKLLDAGLIYPISDSPWVSPV</sequence>
<dbReference type="EMBL" id="BQNB010013929">
    <property type="protein sequence ID" value="GJT21947.1"/>
    <property type="molecule type" value="Genomic_DNA"/>
</dbReference>